<accession>A0A221VX80</accession>
<dbReference type="EC" id="1.8.-.-" evidence="5"/>
<dbReference type="SUPFAM" id="SSF81296">
    <property type="entry name" value="E set domains"/>
    <property type="match status" value="1"/>
</dbReference>
<dbReference type="InterPro" id="IPR014756">
    <property type="entry name" value="Ig_E-set"/>
</dbReference>
<feature type="region of interest" description="Disordered" evidence="1">
    <location>
        <begin position="1"/>
        <end position="24"/>
    </location>
</feature>
<organism evidence="5 6">
    <name type="scientific">Actinoalloteichus hoggarensis</name>
    <dbReference type="NCBI Taxonomy" id="1470176"/>
    <lineage>
        <taxon>Bacteria</taxon>
        <taxon>Bacillati</taxon>
        <taxon>Actinomycetota</taxon>
        <taxon>Actinomycetes</taxon>
        <taxon>Pseudonocardiales</taxon>
        <taxon>Pseudonocardiaceae</taxon>
        <taxon>Actinoalloteichus</taxon>
    </lineage>
</organism>
<dbReference type="Pfam" id="PF03404">
    <property type="entry name" value="Mo-co_dimer"/>
    <property type="match status" value="1"/>
</dbReference>
<dbReference type="AlphaFoldDB" id="A0A221VX80"/>
<dbReference type="Gene3D" id="3.90.420.10">
    <property type="entry name" value="Oxidoreductase, molybdopterin-binding domain"/>
    <property type="match status" value="1"/>
</dbReference>
<dbReference type="GO" id="GO:0020037">
    <property type="term" value="F:heme binding"/>
    <property type="evidence" value="ECO:0007669"/>
    <property type="project" value="TreeGrafter"/>
</dbReference>
<feature type="transmembrane region" description="Helical" evidence="2">
    <location>
        <begin position="28"/>
        <end position="52"/>
    </location>
</feature>
<sequence length="539" mass="55994">MSGRPTDDGTARDEGGAPARPPDGGEPLGAGIAVLIALASAAAALSAGHLIAGLLDPGSSPFLAVGDTAIDLTPAPVKDFAIAVFGTADKIALLVGMALVIGLLAVAAGLLSRRGPGIGTAAVALFGLLGAAAVLARPDLGPLSLVAPSASLAAGVLSFRLLHSAASSAAEADVRAVPGEPSAGPDRRTVLLSTGAVVLGAGAAGLGGQALAGGVDPEAQRAAIGDLVPDTPAPPLPAGADFAKVGTPTFLTRNEDFYRIDTALRVPRLRVEDWSLRIHGMVDRELTLTFDDLRNRPLVEKTITLVCVSNEVGGDLISTANFIGVPLRDVLAEAGVRSGAEQLFSTSSDGWTAGTPIDVLLEADRNALLAIGMNGEPLPAEHGFPVRMVVPGLYGFVSATKWIVDAEVTTFGRPAYWEQRGWAREAPIKTQSRIDRPRPFDEVRAGRMTAAGIAWAQHTGIDRVEVRLDGGAWRQAQLSTEVNDQTWRMWRIELDVPSGGRRLECRATDRDGITQPEERVAPVPDGATGRHSVLFTATD</sequence>
<evidence type="ECO:0000313" key="6">
    <source>
        <dbReference type="Proteomes" id="UP000204221"/>
    </source>
</evidence>
<feature type="compositionally biased region" description="Basic and acidic residues" evidence="1">
    <location>
        <begin position="1"/>
        <end position="15"/>
    </location>
</feature>
<reference evidence="5 6" key="1">
    <citation type="submission" date="2017-07" db="EMBL/GenBank/DDBJ databases">
        <title>Complete genome sequence of Actinoalloteichus hoggarensis DSM 45943, type strain of Actinoalloteichus hoggarensis.</title>
        <authorList>
            <person name="Ruckert C."/>
            <person name="Nouioui I."/>
            <person name="Willmese J."/>
            <person name="van Wezel G."/>
            <person name="Klenk H.-P."/>
            <person name="Kalinowski J."/>
            <person name="Zotchev S.B."/>
        </authorList>
    </citation>
    <scope>NUCLEOTIDE SEQUENCE [LARGE SCALE GENOMIC DNA]</scope>
    <source>
        <strain evidence="5 6">DSM 45943</strain>
    </source>
</reference>
<dbReference type="PANTHER" id="PTHR19372:SF7">
    <property type="entry name" value="SULFITE OXIDASE, MITOCHONDRIAL"/>
    <property type="match status" value="1"/>
</dbReference>
<dbReference type="KEGG" id="ahg:AHOG_02255"/>
<dbReference type="InterPro" id="IPR000572">
    <property type="entry name" value="OxRdtase_Mopterin-bd_dom"/>
</dbReference>
<evidence type="ECO:0000259" key="4">
    <source>
        <dbReference type="Pfam" id="PF03404"/>
    </source>
</evidence>
<dbReference type="GO" id="GO:0043546">
    <property type="term" value="F:molybdopterin cofactor binding"/>
    <property type="evidence" value="ECO:0007669"/>
    <property type="project" value="TreeGrafter"/>
</dbReference>
<proteinExistence type="predicted"/>
<keyword evidence="5" id="KW-0560">Oxidoreductase</keyword>
<dbReference type="GO" id="GO:0030151">
    <property type="term" value="F:molybdenum ion binding"/>
    <property type="evidence" value="ECO:0007669"/>
    <property type="project" value="InterPro"/>
</dbReference>
<evidence type="ECO:0000256" key="2">
    <source>
        <dbReference type="SAM" id="Phobius"/>
    </source>
</evidence>
<dbReference type="Gene3D" id="2.60.40.650">
    <property type="match status" value="1"/>
</dbReference>
<dbReference type="OrthoDB" id="9795587at2"/>
<dbReference type="GO" id="GO:0006790">
    <property type="term" value="P:sulfur compound metabolic process"/>
    <property type="evidence" value="ECO:0007669"/>
    <property type="project" value="TreeGrafter"/>
</dbReference>
<feature type="domain" description="Oxidoreductase molybdopterin-binding" evidence="3">
    <location>
        <begin position="264"/>
        <end position="417"/>
    </location>
</feature>
<name>A0A221VX80_9PSEU</name>
<protein>
    <submittedName>
        <fullName evidence="5">Sulfoxide reductase catalytic subunit YedY</fullName>
        <ecNumber evidence="5">1.8.-.-</ecNumber>
    </submittedName>
</protein>
<dbReference type="Pfam" id="PF00174">
    <property type="entry name" value="Oxidored_molyb"/>
    <property type="match status" value="1"/>
</dbReference>
<dbReference type="RefSeq" id="WP_093944080.1">
    <property type="nucleotide sequence ID" value="NZ_CP022521.1"/>
</dbReference>
<keyword evidence="2" id="KW-0812">Transmembrane</keyword>
<evidence type="ECO:0000313" key="5">
    <source>
        <dbReference type="EMBL" id="ASO18115.1"/>
    </source>
</evidence>
<dbReference type="PANTHER" id="PTHR19372">
    <property type="entry name" value="SULFITE REDUCTASE"/>
    <property type="match status" value="1"/>
</dbReference>
<feature type="transmembrane region" description="Helical" evidence="2">
    <location>
        <begin position="118"/>
        <end position="136"/>
    </location>
</feature>
<feature type="region of interest" description="Disordered" evidence="1">
    <location>
        <begin position="517"/>
        <end position="539"/>
    </location>
</feature>
<keyword evidence="2" id="KW-1133">Transmembrane helix</keyword>
<dbReference type="SUPFAM" id="SSF56524">
    <property type="entry name" value="Oxidoreductase molybdopterin-binding domain"/>
    <property type="match status" value="1"/>
</dbReference>
<gene>
    <name evidence="5" type="primary">yedY</name>
    <name evidence="5" type="ORF">AHOG_02255</name>
</gene>
<evidence type="ECO:0000256" key="1">
    <source>
        <dbReference type="SAM" id="MobiDB-lite"/>
    </source>
</evidence>
<feature type="domain" description="Moybdenum cofactor oxidoreductase dimerisation" evidence="4">
    <location>
        <begin position="429"/>
        <end position="520"/>
    </location>
</feature>
<evidence type="ECO:0000259" key="3">
    <source>
        <dbReference type="Pfam" id="PF00174"/>
    </source>
</evidence>
<keyword evidence="6" id="KW-1185">Reference proteome</keyword>
<feature type="transmembrane region" description="Helical" evidence="2">
    <location>
        <begin position="91"/>
        <end position="111"/>
    </location>
</feature>
<dbReference type="EMBL" id="CP022521">
    <property type="protein sequence ID" value="ASO18115.1"/>
    <property type="molecule type" value="Genomic_DNA"/>
</dbReference>
<dbReference type="InterPro" id="IPR036374">
    <property type="entry name" value="OxRdtase_Mopterin-bd_sf"/>
</dbReference>
<keyword evidence="2" id="KW-0472">Membrane</keyword>
<dbReference type="Proteomes" id="UP000204221">
    <property type="component" value="Chromosome"/>
</dbReference>
<dbReference type="InterPro" id="IPR005066">
    <property type="entry name" value="MoCF_OxRdtse_dimer"/>
</dbReference>
<dbReference type="GO" id="GO:0008482">
    <property type="term" value="F:sulfite oxidase activity"/>
    <property type="evidence" value="ECO:0007669"/>
    <property type="project" value="TreeGrafter"/>
</dbReference>